<dbReference type="KEGG" id="pmq:PM3016_5087"/>
<protein>
    <submittedName>
        <fullName evidence="1">Uncharacterized protein</fullName>
    </submittedName>
</protein>
<reference evidence="1 2" key="1">
    <citation type="journal article" date="2012" name="J. Bacteriol.">
        <title>Complete Genome Sequence of Paenibacillus mucilaginosus 3016, a Bacterium Functional as Microbial Fertilizer.</title>
        <authorList>
            <person name="Ma M."/>
            <person name="Wang Z."/>
            <person name="Li L."/>
            <person name="Jiang X."/>
            <person name="Guan D."/>
            <person name="Cao F."/>
            <person name="Chen H."/>
            <person name="Wang X."/>
            <person name="Shen D."/>
            <person name="Du B."/>
            <person name="Li J."/>
        </authorList>
    </citation>
    <scope>NUCLEOTIDE SEQUENCE [LARGE SCALE GENOMIC DNA]</scope>
    <source>
        <strain evidence="1 2">3016</strain>
    </source>
</reference>
<keyword evidence="2" id="KW-1185">Reference proteome</keyword>
<dbReference type="STRING" id="1116391.PM3016_5087"/>
<sequence length="317" mass="35138">MLFSGILFKRSMSGIGMNETMQDMKQHRTGIRSWSRVLQKAVIGVSMLGVLALAPGCGKSIPVIEPALLEKKASLLVVTGPALAEADKASLQTALTQWQNTKHLSYEWVQNADSSATWTPDLIAKTGSRNYDYIVVAGHDLARSALTAAQQVTQRKWLLLDDGLTRDTVQVSGDHIQMKMVQDAEFRALWDPWVKEQTKAGRTIEWVTTSAYPVPGEWAPSEEAEYISLSDAEGWYGQFQHQVRRHGPDWIAVYAPMDSAAVQRMRSLQIPVMNMGGTTVQLQWNGILTLLQGAIDGQAWTPGIQPYTESEARIVKN</sequence>
<organism evidence="1 2">
    <name type="scientific">Paenibacillus mucilaginosus 3016</name>
    <dbReference type="NCBI Taxonomy" id="1116391"/>
    <lineage>
        <taxon>Bacteria</taxon>
        <taxon>Bacillati</taxon>
        <taxon>Bacillota</taxon>
        <taxon>Bacilli</taxon>
        <taxon>Bacillales</taxon>
        <taxon>Paenibacillaceae</taxon>
        <taxon>Paenibacillus</taxon>
    </lineage>
</organism>
<dbReference type="EMBL" id="CP003235">
    <property type="protein sequence ID" value="AFC31813.1"/>
    <property type="molecule type" value="Genomic_DNA"/>
</dbReference>
<dbReference type="Proteomes" id="UP000007523">
    <property type="component" value="Chromosome"/>
</dbReference>
<accession>H6NPA3</accession>
<evidence type="ECO:0000313" key="2">
    <source>
        <dbReference type="Proteomes" id="UP000007523"/>
    </source>
</evidence>
<dbReference type="AlphaFoldDB" id="H6NPA3"/>
<proteinExistence type="predicted"/>
<dbReference type="HOGENOM" id="CLU_969249_0_0_9"/>
<name>H6NPA3_9BACL</name>
<evidence type="ECO:0000313" key="1">
    <source>
        <dbReference type="EMBL" id="AFC31813.1"/>
    </source>
</evidence>
<gene>
    <name evidence="1" type="ORF">PM3016_5087</name>
</gene>